<dbReference type="EMBL" id="AP027141">
    <property type="protein sequence ID" value="BDV30191.1"/>
    <property type="molecule type" value="Genomic_DNA"/>
</dbReference>
<protein>
    <recommendedName>
        <fullName evidence="5">DUF3558 domain-containing protein</fullName>
    </recommendedName>
</protein>
<gene>
    <name evidence="3" type="ORF">Microterr_08510</name>
</gene>
<sequence>MGMNEQPLSPAEHEQVRGVILAGARRIKPHGAHRKAFLAGAVAFVLISGISGGAVATAAYFGTSPAPVSSPTPTPSPTPETTSTPTPSPTPTITLSPTTTPAVAFDGICENALSAAEVTEAVGMPMELRPFRWESGETTLLGGIDCLWLSTDVYMAAAVNLYVYPEQVVAASVREALTTGCVGGPDSTECTATAVTSAGAWYALRATRAGAMAFEPVESLEQALIARLSNFAPPAPEARTPAWWALPDCAEVVGAVEPSAVGHDRREPVESDSSDSTHPVAIPSLAGAGSSCTLEFSSGEGDSKEWFRTWIQFVPGAGASYGDIASADGASAIDIPGARGAVLVPGNDRYEGSPSVVAVTDGTNLLLIDTSVAVVNGEVTGDIEAVSGVAASLLDLLERG</sequence>
<accession>A0ABM8DX72</accession>
<evidence type="ECO:0000313" key="4">
    <source>
        <dbReference type="Proteomes" id="UP001317779"/>
    </source>
</evidence>
<evidence type="ECO:0008006" key="5">
    <source>
        <dbReference type="Google" id="ProtNLM"/>
    </source>
</evidence>
<organism evidence="3 4">
    <name type="scientific">Microbacterium terricola</name>
    <dbReference type="NCBI Taxonomy" id="344163"/>
    <lineage>
        <taxon>Bacteria</taxon>
        <taxon>Bacillati</taxon>
        <taxon>Actinomycetota</taxon>
        <taxon>Actinomycetes</taxon>
        <taxon>Micrococcales</taxon>
        <taxon>Microbacteriaceae</taxon>
        <taxon>Microbacterium</taxon>
    </lineage>
</organism>
<feature type="compositionally biased region" description="Pro residues" evidence="1">
    <location>
        <begin position="68"/>
        <end position="78"/>
    </location>
</feature>
<feature type="transmembrane region" description="Helical" evidence="2">
    <location>
        <begin position="36"/>
        <end position="61"/>
    </location>
</feature>
<reference evidence="3 4" key="1">
    <citation type="submission" date="2022-12" db="EMBL/GenBank/DDBJ databases">
        <title>Microbacterium terricola strain KV-448 chromosome, complete genome.</title>
        <authorList>
            <person name="Oshima T."/>
            <person name="Moriya T."/>
            <person name="Bessho Y."/>
        </authorList>
    </citation>
    <scope>NUCLEOTIDE SEQUENCE [LARGE SCALE GENOMIC DNA]</scope>
    <source>
        <strain evidence="3 4">KV-448</strain>
    </source>
</reference>
<feature type="compositionally biased region" description="Low complexity" evidence="1">
    <location>
        <begin position="79"/>
        <end position="94"/>
    </location>
</feature>
<keyword evidence="2" id="KW-0472">Membrane</keyword>
<feature type="region of interest" description="Disordered" evidence="1">
    <location>
        <begin position="65"/>
        <end position="94"/>
    </location>
</feature>
<keyword evidence="2" id="KW-1133">Transmembrane helix</keyword>
<evidence type="ECO:0000256" key="1">
    <source>
        <dbReference type="SAM" id="MobiDB-lite"/>
    </source>
</evidence>
<keyword evidence="4" id="KW-1185">Reference proteome</keyword>
<evidence type="ECO:0000313" key="3">
    <source>
        <dbReference type="EMBL" id="BDV30191.1"/>
    </source>
</evidence>
<evidence type="ECO:0000256" key="2">
    <source>
        <dbReference type="SAM" id="Phobius"/>
    </source>
</evidence>
<dbReference type="Proteomes" id="UP001317779">
    <property type="component" value="Chromosome"/>
</dbReference>
<proteinExistence type="predicted"/>
<keyword evidence="2" id="KW-0812">Transmembrane</keyword>
<feature type="region of interest" description="Disordered" evidence="1">
    <location>
        <begin position="259"/>
        <end position="286"/>
    </location>
</feature>
<name>A0ABM8DX72_9MICO</name>